<gene>
    <name evidence="1" type="ORF">KIW84_014117</name>
</gene>
<protein>
    <submittedName>
        <fullName evidence="1">Uncharacterized protein</fullName>
    </submittedName>
</protein>
<dbReference type="EMBL" id="JAMSHJ010000001">
    <property type="protein sequence ID" value="KAI5446138.1"/>
    <property type="molecule type" value="Genomic_DNA"/>
</dbReference>
<evidence type="ECO:0000313" key="1">
    <source>
        <dbReference type="EMBL" id="KAI5446138.1"/>
    </source>
</evidence>
<organism evidence="1 2">
    <name type="scientific">Pisum sativum</name>
    <name type="common">Garden pea</name>
    <name type="synonym">Lathyrus oleraceus</name>
    <dbReference type="NCBI Taxonomy" id="3888"/>
    <lineage>
        <taxon>Eukaryota</taxon>
        <taxon>Viridiplantae</taxon>
        <taxon>Streptophyta</taxon>
        <taxon>Embryophyta</taxon>
        <taxon>Tracheophyta</taxon>
        <taxon>Spermatophyta</taxon>
        <taxon>Magnoliopsida</taxon>
        <taxon>eudicotyledons</taxon>
        <taxon>Gunneridae</taxon>
        <taxon>Pentapetalae</taxon>
        <taxon>rosids</taxon>
        <taxon>fabids</taxon>
        <taxon>Fabales</taxon>
        <taxon>Fabaceae</taxon>
        <taxon>Papilionoideae</taxon>
        <taxon>50 kb inversion clade</taxon>
        <taxon>NPAAA clade</taxon>
        <taxon>Hologalegina</taxon>
        <taxon>IRL clade</taxon>
        <taxon>Fabeae</taxon>
        <taxon>Lathyrus</taxon>
    </lineage>
</organism>
<sequence length="110" mass="12421">MNQVIDIDNSLNMSTHPTQLLNVDIDTVTCDRIDVPEVIQSYSIVSPICGESTTSEFSEWPLPYMADIVARLKSPEDAAASFITFLRNVGAVQELKDDKHYNLQRLNDKY</sequence>
<dbReference type="Gramene" id="Psat01G0411700-T1">
    <property type="protein sequence ID" value="KAI5446138.1"/>
    <property type="gene ID" value="KIW84_014117"/>
</dbReference>
<dbReference type="Proteomes" id="UP001058974">
    <property type="component" value="Chromosome 1"/>
</dbReference>
<dbReference type="AlphaFoldDB" id="A0A9D5BLZ3"/>
<name>A0A9D5BLZ3_PEA</name>
<comment type="caution">
    <text evidence="1">The sequence shown here is derived from an EMBL/GenBank/DDBJ whole genome shotgun (WGS) entry which is preliminary data.</text>
</comment>
<proteinExistence type="predicted"/>
<reference evidence="1 2" key="1">
    <citation type="journal article" date="2022" name="Nat. Genet.">
        <title>Improved pea reference genome and pan-genome highlight genomic features and evolutionary characteristics.</title>
        <authorList>
            <person name="Yang T."/>
            <person name="Liu R."/>
            <person name="Luo Y."/>
            <person name="Hu S."/>
            <person name="Wang D."/>
            <person name="Wang C."/>
            <person name="Pandey M.K."/>
            <person name="Ge S."/>
            <person name="Xu Q."/>
            <person name="Li N."/>
            <person name="Li G."/>
            <person name="Huang Y."/>
            <person name="Saxena R.K."/>
            <person name="Ji Y."/>
            <person name="Li M."/>
            <person name="Yan X."/>
            <person name="He Y."/>
            <person name="Liu Y."/>
            <person name="Wang X."/>
            <person name="Xiang C."/>
            <person name="Varshney R.K."/>
            <person name="Ding H."/>
            <person name="Gao S."/>
            <person name="Zong X."/>
        </authorList>
    </citation>
    <scope>NUCLEOTIDE SEQUENCE [LARGE SCALE GENOMIC DNA]</scope>
    <source>
        <strain evidence="1 2">cv. Zhongwan 6</strain>
    </source>
</reference>
<keyword evidence="2" id="KW-1185">Reference proteome</keyword>
<evidence type="ECO:0000313" key="2">
    <source>
        <dbReference type="Proteomes" id="UP001058974"/>
    </source>
</evidence>
<accession>A0A9D5BLZ3</accession>